<dbReference type="Proteomes" id="UP000001514">
    <property type="component" value="Unassembled WGS sequence"/>
</dbReference>
<gene>
    <name evidence="1" type="ORF">SELMODRAFT_422856</name>
</gene>
<dbReference type="AlphaFoldDB" id="D8SJS3"/>
<reference evidence="1 2" key="1">
    <citation type="journal article" date="2011" name="Science">
        <title>The Selaginella genome identifies genetic changes associated with the evolution of vascular plants.</title>
        <authorList>
            <person name="Banks J.A."/>
            <person name="Nishiyama T."/>
            <person name="Hasebe M."/>
            <person name="Bowman J.L."/>
            <person name="Gribskov M."/>
            <person name="dePamphilis C."/>
            <person name="Albert V.A."/>
            <person name="Aono N."/>
            <person name="Aoyama T."/>
            <person name="Ambrose B.A."/>
            <person name="Ashton N.W."/>
            <person name="Axtell M.J."/>
            <person name="Barker E."/>
            <person name="Barker M.S."/>
            <person name="Bennetzen J.L."/>
            <person name="Bonawitz N.D."/>
            <person name="Chapple C."/>
            <person name="Cheng C."/>
            <person name="Correa L.G."/>
            <person name="Dacre M."/>
            <person name="DeBarry J."/>
            <person name="Dreyer I."/>
            <person name="Elias M."/>
            <person name="Engstrom E.M."/>
            <person name="Estelle M."/>
            <person name="Feng L."/>
            <person name="Finet C."/>
            <person name="Floyd S.K."/>
            <person name="Frommer W.B."/>
            <person name="Fujita T."/>
            <person name="Gramzow L."/>
            <person name="Gutensohn M."/>
            <person name="Harholt J."/>
            <person name="Hattori M."/>
            <person name="Heyl A."/>
            <person name="Hirai T."/>
            <person name="Hiwatashi Y."/>
            <person name="Ishikawa M."/>
            <person name="Iwata M."/>
            <person name="Karol K.G."/>
            <person name="Koehler B."/>
            <person name="Kolukisaoglu U."/>
            <person name="Kubo M."/>
            <person name="Kurata T."/>
            <person name="Lalonde S."/>
            <person name="Li K."/>
            <person name="Li Y."/>
            <person name="Litt A."/>
            <person name="Lyons E."/>
            <person name="Manning G."/>
            <person name="Maruyama T."/>
            <person name="Michael T.P."/>
            <person name="Mikami K."/>
            <person name="Miyazaki S."/>
            <person name="Morinaga S."/>
            <person name="Murata T."/>
            <person name="Mueller-Roeber B."/>
            <person name="Nelson D.R."/>
            <person name="Obara M."/>
            <person name="Oguri Y."/>
            <person name="Olmstead R.G."/>
            <person name="Onodera N."/>
            <person name="Petersen B.L."/>
            <person name="Pils B."/>
            <person name="Prigge M."/>
            <person name="Rensing S.A."/>
            <person name="Riano-Pachon D.M."/>
            <person name="Roberts A.W."/>
            <person name="Sato Y."/>
            <person name="Scheller H.V."/>
            <person name="Schulz B."/>
            <person name="Schulz C."/>
            <person name="Shakirov E.V."/>
            <person name="Shibagaki N."/>
            <person name="Shinohara N."/>
            <person name="Shippen D.E."/>
            <person name="Soerensen I."/>
            <person name="Sotooka R."/>
            <person name="Sugimoto N."/>
            <person name="Sugita M."/>
            <person name="Sumikawa N."/>
            <person name="Tanurdzic M."/>
            <person name="Theissen G."/>
            <person name="Ulvskov P."/>
            <person name="Wakazuki S."/>
            <person name="Weng J.K."/>
            <person name="Willats W.W."/>
            <person name="Wipf D."/>
            <person name="Wolf P.G."/>
            <person name="Yang L."/>
            <person name="Zimmer A.D."/>
            <person name="Zhu Q."/>
            <person name="Mitros T."/>
            <person name="Hellsten U."/>
            <person name="Loque D."/>
            <person name="Otillar R."/>
            <person name="Salamov A."/>
            <person name="Schmutz J."/>
            <person name="Shapiro H."/>
            <person name="Lindquist E."/>
            <person name="Lucas S."/>
            <person name="Rokhsar D."/>
            <person name="Grigoriev I.V."/>
        </authorList>
    </citation>
    <scope>NUCLEOTIDE SEQUENCE [LARGE SCALE GENOMIC DNA]</scope>
</reference>
<dbReference type="InParanoid" id="D8SJS3"/>
<proteinExistence type="predicted"/>
<sequence length="131" mass="14647">MIIKLGEKTVFKESQPDADEVYNKNLKLVCEKPVRFRRQDIEVGKAVRPQLASRVKNAEGMLTESSLRVTEAARAKGDDCSRAAPAGSEELQRPARLIIPQSAVHVEKFFLMTVDSRDAVKDFEETDEAQA</sequence>
<dbReference type="eggNOG" id="KOG0966">
    <property type="taxonomic scope" value="Eukaryota"/>
</dbReference>
<dbReference type="EMBL" id="GL377623">
    <property type="protein sequence ID" value="EFJ15409.1"/>
    <property type="molecule type" value="Genomic_DNA"/>
</dbReference>
<dbReference type="KEGG" id="smo:SELMODRAFT_422856"/>
<dbReference type="HOGENOM" id="CLU_1931160_0_0_1"/>
<evidence type="ECO:0000313" key="2">
    <source>
        <dbReference type="Proteomes" id="UP000001514"/>
    </source>
</evidence>
<name>D8SJS3_SELML</name>
<dbReference type="STRING" id="88036.D8SJS3"/>
<evidence type="ECO:0000313" key="1">
    <source>
        <dbReference type="EMBL" id="EFJ15409.1"/>
    </source>
</evidence>
<keyword evidence="2" id="KW-1185">Reference proteome</keyword>
<protein>
    <submittedName>
        <fullName evidence="1">Uncharacterized protein</fullName>
    </submittedName>
</protein>
<organism evidence="2">
    <name type="scientific">Selaginella moellendorffii</name>
    <name type="common">Spikemoss</name>
    <dbReference type="NCBI Taxonomy" id="88036"/>
    <lineage>
        <taxon>Eukaryota</taxon>
        <taxon>Viridiplantae</taxon>
        <taxon>Streptophyta</taxon>
        <taxon>Embryophyta</taxon>
        <taxon>Tracheophyta</taxon>
        <taxon>Lycopodiopsida</taxon>
        <taxon>Selaginellales</taxon>
        <taxon>Selaginellaceae</taxon>
        <taxon>Selaginella</taxon>
    </lineage>
</organism>
<accession>D8SJS3</accession>
<dbReference type="Gramene" id="EFJ15409">
    <property type="protein sequence ID" value="EFJ15409"/>
    <property type="gene ID" value="SELMODRAFT_422856"/>
</dbReference>